<dbReference type="GO" id="GO:0050135">
    <property type="term" value="F:NADP+ nucleosidase activity"/>
    <property type="evidence" value="ECO:0007669"/>
    <property type="project" value="InterPro"/>
</dbReference>
<evidence type="ECO:0000256" key="2">
    <source>
        <dbReference type="SAM" id="SignalP"/>
    </source>
</evidence>
<dbReference type="PANTHER" id="PTHR42059:SF1">
    <property type="entry name" value="TNT DOMAIN-CONTAINING PROTEIN"/>
    <property type="match status" value="1"/>
</dbReference>
<comment type="caution">
    <text evidence="4">The sequence shown here is derived from an EMBL/GenBank/DDBJ whole genome shotgun (WGS) entry which is preliminary data.</text>
</comment>
<sequence>MLLTINVRRITVLATVVLSAIVVSSAPTPNPSTTFIGENHLRRKCPKLCEGVAAVNSIQLYLCGDARLGPQKLPQVFPLDDITHPYDRFGGLCPAAFLKKWIDPNTGWYRYPPKGGFQLDINDQPIQGNITLTAGTLLDRFGSENGNYLAPSEAPYPQRALPPSSLDTPQDRDKNNYPNNYHVYRVLKAFDVLSGPIAPWFGQAGQGVQYFTSSNVTTLINDKILERVPLRR</sequence>
<evidence type="ECO:0000259" key="3">
    <source>
        <dbReference type="Pfam" id="PF14021"/>
    </source>
</evidence>
<dbReference type="InterPro" id="IPR053024">
    <property type="entry name" value="Fungal_surface_NADase"/>
</dbReference>
<protein>
    <recommendedName>
        <fullName evidence="3">TNT domain-containing protein</fullName>
    </recommendedName>
</protein>
<dbReference type="Proteomes" id="UP000717515">
    <property type="component" value="Unassembled WGS sequence"/>
</dbReference>
<dbReference type="Pfam" id="PF14021">
    <property type="entry name" value="TNT"/>
    <property type="match status" value="1"/>
</dbReference>
<proteinExistence type="predicted"/>
<feature type="signal peptide" evidence="2">
    <location>
        <begin position="1"/>
        <end position="25"/>
    </location>
</feature>
<organism evidence="4 5">
    <name type="scientific">Mortierella alpina</name>
    <name type="common">Oleaginous fungus</name>
    <name type="synonym">Mortierella renispora</name>
    <dbReference type="NCBI Taxonomy" id="64518"/>
    <lineage>
        <taxon>Eukaryota</taxon>
        <taxon>Fungi</taxon>
        <taxon>Fungi incertae sedis</taxon>
        <taxon>Mucoromycota</taxon>
        <taxon>Mortierellomycotina</taxon>
        <taxon>Mortierellomycetes</taxon>
        <taxon>Mortierellales</taxon>
        <taxon>Mortierellaceae</taxon>
        <taxon>Mortierella</taxon>
    </lineage>
</organism>
<evidence type="ECO:0000313" key="5">
    <source>
        <dbReference type="Proteomes" id="UP000717515"/>
    </source>
</evidence>
<keyword evidence="2" id="KW-0732">Signal</keyword>
<name>A0A9P8D104_MORAP</name>
<dbReference type="PANTHER" id="PTHR42059">
    <property type="entry name" value="TNT DOMAIN-CONTAINING PROTEIN"/>
    <property type="match status" value="1"/>
</dbReference>
<reference evidence="4" key="1">
    <citation type="submission" date="2021-07" db="EMBL/GenBank/DDBJ databases">
        <title>Draft genome of Mortierella alpina, strain LL118, isolated from an aspen leaf litter sample.</title>
        <authorList>
            <person name="Yang S."/>
            <person name="Vinatzer B.A."/>
        </authorList>
    </citation>
    <scope>NUCLEOTIDE SEQUENCE</scope>
    <source>
        <strain evidence="4">LL118</strain>
    </source>
</reference>
<gene>
    <name evidence="4" type="ORF">KVV02_002233</name>
</gene>
<feature type="region of interest" description="Disordered" evidence="1">
    <location>
        <begin position="152"/>
        <end position="177"/>
    </location>
</feature>
<evidence type="ECO:0000313" key="4">
    <source>
        <dbReference type="EMBL" id="KAG9322300.1"/>
    </source>
</evidence>
<dbReference type="AlphaFoldDB" id="A0A9P8D104"/>
<feature type="domain" description="TNT" evidence="3">
    <location>
        <begin position="131"/>
        <end position="228"/>
    </location>
</feature>
<feature type="chain" id="PRO_5040496537" description="TNT domain-containing protein" evidence="2">
    <location>
        <begin position="26"/>
        <end position="232"/>
    </location>
</feature>
<evidence type="ECO:0000256" key="1">
    <source>
        <dbReference type="SAM" id="MobiDB-lite"/>
    </source>
</evidence>
<dbReference type="EMBL" id="JAIFTL010000155">
    <property type="protein sequence ID" value="KAG9322300.1"/>
    <property type="molecule type" value="Genomic_DNA"/>
</dbReference>
<accession>A0A9P8D104</accession>
<dbReference type="InterPro" id="IPR025331">
    <property type="entry name" value="TNT"/>
</dbReference>